<sequence length="557" mass="62306">MKLMSKLRTLVLIFLFTVSIGGKNTEKADFIYYNGTILTVNDLDEIVEAIAIRDGILIAVGTKKEVFEHQDKNTILHDLEGKTLLPGFIASHEHPTLSALFSGMVDVSGFKNKSNEEVWGSLREAVKKTPKGEWIYAMGLDPALVPDLQIPTRKKLDELSVDHPIFIIAQSIHSFWANTKAFEEIGLSRSSKDPGNGSYYERDSEGDFTGYIVESAAAGPFLERLKSPLRIYNRYTLTLDNLLHSGFTSVASLGYNVPPLFAKIAASKNFKPRIRQFFYLVKDELKYLPGKPDSSDPYFQILGIKLWHDGSPYMGGMYLDDPYLNNSLTEKMGIAPGSNGNSHLTELEIIDLAKKYSDLGWQVSVHAQGDKSNREVLTALSKVESVTSKLPFRVEHCLLLPIENLPTMKKNRITPSFHINHLYYYGDVLQDSLLGETRANLILPVKSSFMNNLYPTLHADSPMFPADAFSLMQTAITRKTKSGRILGAKEAITNREAIRAMTVNGAYQIGMKDKLGSLEVGKWADMVILDKNPYDTRGEDFHKIQIQKVLLNGEEAK</sequence>
<keyword evidence="3" id="KW-1185">Reference proteome</keyword>
<dbReference type="Gene3D" id="3.10.310.70">
    <property type="match status" value="1"/>
</dbReference>
<dbReference type="InterPro" id="IPR011059">
    <property type="entry name" value="Metal-dep_hydrolase_composite"/>
</dbReference>
<dbReference type="SUPFAM" id="SSF51338">
    <property type="entry name" value="Composite domain of metallo-dependent hydrolases"/>
    <property type="match status" value="1"/>
</dbReference>
<gene>
    <name evidence="2" type="ORF">EHQ31_06330</name>
</gene>
<reference evidence="3" key="1">
    <citation type="journal article" date="2019" name="PLoS Negl. Trop. Dis.">
        <title>Revisiting the worldwide diversity of Leptospira species in the environment.</title>
        <authorList>
            <person name="Vincent A.T."/>
            <person name="Schiettekatte O."/>
            <person name="Bourhy P."/>
            <person name="Veyrier F.J."/>
            <person name="Picardeau M."/>
        </authorList>
    </citation>
    <scope>NUCLEOTIDE SEQUENCE [LARGE SCALE GENOMIC DNA]</scope>
    <source>
        <strain evidence="3">201800278</strain>
    </source>
</reference>
<dbReference type="SUPFAM" id="SSF51556">
    <property type="entry name" value="Metallo-dependent hydrolases"/>
    <property type="match status" value="1"/>
</dbReference>
<dbReference type="InterPro" id="IPR013108">
    <property type="entry name" value="Amidohydro_3"/>
</dbReference>
<evidence type="ECO:0000313" key="2">
    <source>
        <dbReference type="EMBL" id="TGL06306.1"/>
    </source>
</evidence>
<dbReference type="Pfam" id="PF07969">
    <property type="entry name" value="Amidohydro_3"/>
    <property type="match status" value="1"/>
</dbReference>
<dbReference type="EMBL" id="RQFO01000004">
    <property type="protein sequence ID" value="TGL06306.1"/>
    <property type="molecule type" value="Genomic_DNA"/>
</dbReference>
<comment type="caution">
    <text evidence="2">The sequence shown here is derived from an EMBL/GenBank/DDBJ whole genome shotgun (WGS) entry which is preliminary data.</text>
</comment>
<dbReference type="InterPro" id="IPR032466">
    <property type="entry name" value="Metal_Hydrolase"/>
</dbReference>
<dbReference type="CDD" id="cd01300">
    <property type="entry name" value="YtcJ_like"/>
    <property type="match status" value="1"/>
</dbReference>
<organism evidence="2 3">
    <name type="scientific">Leptospira montravelensis</name>
    <dbReference type="NCBI Taxonomy" id="2484961"/>
    <lineage>
        <taxon>Bacteria</taxon>
        <taxon>Pseudomonadati</taxon>
        <taxon>Spirochaetota</taxon>
        <taxon>Spirochaetia</taxon>
        <taxon>Leptospirales</taxon>
        <taxon>Leptospiraceae</taxon>
        <taxon>Leptospira</taxon>
    </lineage>
</organism>
<evidence type="ECO:0000313" key="3">
    <source>
        <dbReference type="Proteomes" id="UP000297465"/>
    </source>
</evidence>
<accession>A0ABY2LX69</accession>
<proteinExistence type="predicted"/>
<dbReference type="PANTHER" id="PTHR22642">
    <property type="entry name" value="IMIDAZOLONEPROPIONASE"/>
    <property type="match status" value="1"/>
</dbReference>
<dbReference type="Gene3D" id="3.20.20.140">
    <property type="entry name" value="Metal-dependent hydrolases"/>
    <property type="match status" value="1"/>
</dbReference>
<feature type="domain" description="Amidohydrolase 3" evidence="1">
    <location>
        <begin position="78"/>
        <end position="554"/>
    </location>
</feature>
<dbReference type="Gene3D" id="2.30.40.10">
    <property type="entry name" value="Urease, subunit C, domain 1"/>
    <property type="match status" value="1"/>
</dbReference>
<dbReference type="PANTHER" id="PTHR22642:SF2">
    <property type="entry name" value="PROTEIN LONG AFTER FAR-RED 3"/>
    <property type="match status" value="1"/>
</dbReference>
<name>A0ABY2LX69_9LEPT</name>
<evidence type="ECO:0000259" key="1">
    <source>
        <dbReference type="Pfam" id="PF07969"/>
    </source>
</evidence>
<dbReference type="Proteomes" id="UP000297465">
    <property type="component" value="Unassembled WGS sequence"/>
</dbReference>
<dbReference type="InterPro" id="IPR033932">
    <property type="entry name" value="YtcJ-like"/>
</dbReference>
<protein>
    <submittedName>
        <fullName evidence="2">Amidohydrolase</fullName>
    </submittedName>
</protein>